<organism evidence="2 3">
    <name type="scientific">Carboxylicivirga sediminis</name>
    <dbReference type="NCBI Taxonomy" id="2006564"/>
    <lineage>
        <taxon>Bacteria</taxon>
        <taxon>Pseudomonadati</taxon>
        <taxon>Bacteroidota</taxon>
        <taxon>Bacteroidia</taxon>
        <taxon>Marinilabiliales</taxon>
        <taxon>Marinilabiliaceae</taxon>
        <taxon>Carboxylicivirga</taxon>
    </lineage>
</organism>
<proteinExistence type="predicted"/>
<dbReference type="AlphaFoldDB" id="A0A941J060"/>
<name>A0A941J060_9BACT</name>
<evidence type="ECO:0000313" key="3">
    <source>
        <dbReference type="Proteomes" id="UP000679220"/>
    </source>
</evidence>
<dbReference type="EMBL" id="JAGTAR010000041">
    <property type="protein sequence ID" value="MBR8537824.1"/>
    <property type="molecule type" value="Genomic_DNA"/>
</dbReference>
<comment type="caution">
    <text evidence="2">The sequence shown here is derived from an EMBL/GenBank/DDBJ whole genome shotgun (WGS) entry which is preliminary data.</text>
</comment>
<reference evidence="2" key="2">
    <citation type="submission" date="2021-04" db="EMBL/GenBank/DDBJ databases">
        <authorList>
            <person name="Zhang T."/>
            <person name="Zhang Y."/>
            <person name="Lu D."/>
            <person name="Zuo D."/>
            <person name="Du Z."/>
        </authorList>
    </citation>
    <scope>NUCLEOTIDE SEQUENCE</scope>
    <source>
        <strain evidence="2">JR1</strain>
    </source>
</reference>
<evidence type="ECO:0000313" key="2">
    <source>
        <dbReference type="EMBL" id="MBR8537824.1"/>
    </source>
</evidence>
<sequence length="134" mass="15361">MTKSLIVGIGRNKEIFHFCIVIKEYIKYQKVFNRLAVMLIVVFAIQIASNALFYHTHKIDGKTYSHAHPDCDGHSHNSADFTFYQQLQTILSEESPELLYDILPVYFNKLKFETVITANNKFIEHSAGRAPPVA</sequence>
<gene>
    <name evidence="2" type="ORF">KDU71_19790</name>
</gene>
<dbReference type="Proteomes" id="UP000679220">
    <property type="component" value="Unassembled WGS sequence"/>
</dbReference>
<feature type="transmembrane region" description="Helical" evidence="1">
    <location>
        <begin position="35"/>
        <end position="54"/>
    </location>
</feature>
<keyword evidence="1" id="KW-0812">Transmembrane</keyword>
<keyword evidence="1" id="KW-1133">Transmembrane helix</keyword>
<keyword evidence="1" id="KW-0472">Membrane</keyword>
<reference evidence="2" key="1">
    <citation type="journal article" date="2018" name="Int. J. Syst. Evol. Microbiol.">
        <title>Carboxylicivirga sediminis sp. nov., isolated from coastal sediment.</title>
        <authorList>
            <person name="Wang F.Q."/>
            <person name="Ren L.H."/>
            <person name="Zou R.J."/>
            <person name="Sun Y.Z."/>
            <person name="Liu X.J."/>
            <person name="Jiang F."/>
            <person name="Liu L.J."/>
        </authorList>
    </citation>
    <scope>NUCLEOTIDE SEQUENCE</scope>
    <source>
        <strain evidence="2">JR1</strain>
    </source>
</reference>
<keyword evidence="3" id="KW-1185">Reference proteome</keyword>
<protein>
    <submittedName>
        <fullName evidence="2">Uncharacterized protein</fullName>
    </submittedName>
</protein>
<evidence type="ECO:0000256" key="1">
    <source>
        <dbReference type="SAM" id="Phobius"/>
    </source>
</evidence>
<dbReference type="RefSeq" id="WP_212192849.1">
    <property type="nucleotide sequence ID" value="NZ_JAGTAR010000041.1"/>
</dbReference>
<accession>A0A941J060</accession>